<keyword evidence="1 2" id="KW-0489">Methyltransferase</keyword>
<sequence length="256" mass="27966">MKLRLYCPNPKHYENQLLLRDTTALDWVSQITKPIEQPFLIIDQGMLGLADAGWPKVHPVYVDFQSGAAAHRRLYGGGAGQAIAKAVGLGKKKNLRILDATAGLGRDAFVMASLGAQVLMLERHRGVHLLLVDGLYRLGFNAELDDIQHRLNLASGSLLDSSASLSEFAPEVIYLDPMFPERSKSAKVKKEMVLFHDLVGDDADAHALLEPALDIAACRVVVKRPKQAPHLAGKAPTTSHIGKSSRFDIYSKKAIS</sequence>
<comment type="caution">
    <text evidence="1">Lacks conserved residue(s) required for the propagation of feature annotation.</text>
</comment>
<feature type="binding site" evidence="1">
    <location>
        <begin position="122"/>
        <end position="123"/>
    </location>
    <ligand>
        <name>S-adenosyl-L-methionine</name>
        <dbReference type="ChEBI" id="CHEBI:59789"/>
    </ligand>
</feature>
<dbReference type="EC" id="2.1.1.242" evidence="1"/>
<gene>
    <name evidence="1" type="primary">rsmJ</name>
    <name evidence="2" type="ORF">REIFOR_01217</name>
</gene>
<dbReference type="InterPro" id="IPR007536">
    <property type="entry name" value="16SrRNA_methylTrfase_J"/>
</dbReference>
<comment type="function">
    <text evidence="1">Specifically methylates the guanosine in position 1516 of 16S rRNA.</text>
</comment>
<protein>
    <recommendedName>
        <fullName evidence="1">Ribosomal RNA small subunit methyltransferase J</fullName>
        <ecNumber evidence="1">2.1.1.242</ecNumber>
    </recommendedName>
    <alternativeName>
        <fullName evidence="1">16S rRNA m2G1516 methyltransferase</fullName>
    </alternativeName>
    <alternativeName>
        <fullName evidence="1">rRNA (guanine-N(2)-)-methyltransferase</fullName>
    </alternativeName>
</protein>
<keyword evidence="1" id="KW-0698">rRNA processing</keyword>
<dbReference type="PANTHER" id="PTHR36112:SF1">
    <property type="entry name" value="RIBOSOMAL RNA SMALL SUBUNIT METHYLTRANSFERASE J"/>
    <property type="match status" value="1"/>
</dbReference>
<keyword evidence="1" id="KW-0963">Cytoplasm</keyword>
<dbReference type="SUPFAM" id="SSF53335">
    <property type="entry name" value="S-adenosyl-L-methionine-dependent methyltransferases"/>
    <property type="match status" value="1"/>
</dbReference>
<dbReference type="Gene3D" id="3.40.50.150">
    <property type="entry name" value="Vaccinia Virus protein VP39"/>
    <property type="match status" value="1"/>
</dbReference>
<dbReference type="GO" id="GO:0008990">
    <property type="term" value="F:rRNA (guanine-N2-)-methyltransferase activity"/>
    <property type="evidence" value="ECO:0007669"/>
    <property type="project" value="UniProtKB-UniRule"/>
</dbReference>
<dbReference type="AlphaFoldDB" id="A0A2K8KNH3"/>
<proteinExistence type="inferred from homology"/>
<keyword evidence="1" id="KW-0949">S-adenosyl-L-methionine</keyword>
<keyword evidence="1 2" id="KW-0808">Transferase</keyword>
<dbReference type="Pfam" id="PF04445">
    <property type="entry name" value="SAM_MT"/>
    <property type="match status" value="1"/>
</dbReference>
<reference evidence="2 3" key="1">
    <citation type="journal article" date="2017" name="Environ. Microbiol.">
        <title>Genomic and physiological analyses of 'Reinekea forsetii' reveal a versatile opportunistic lifestyle during spring algae blooms.</title>
        <authorList>
            <person name="Avci B."/>
            <person name="Hahnke R.L."/>
            <person name="Chafee M."/>
            <person name="Fischer T."/>
            <person name="Gruber-Vodicka H."/>
            <person name="Tegetmeyer H.E."/>
            <person name="Harder J."/>
            <person name="Fuchs B.M."/>
            <person name="Amann R.I."/>
            <person name="Teeling H."/>
        </authorList>
    </citation>
    <scope>NUCLEOTIDE SEQUENCE [LARGE SCALE GENOMIC DNA]</scope>
    <source>
        <strain evidence="2 3">Hel1_31_D35</strain>
    </source>
</reference>
<dbReference type="HAMAP" id="MF_01523">
    <property type="entry name" value="16SrRNA_methyltr_J"/>
    <property type="match status" value="1"/>
</dbReference>
<evidence type="ECO:0000313" key="2">
    <source>
        <dbReference type="EMBL" id="ATX76363.1"/>
    </source>
</evidence>
<dbReference type="OrthoDB" id="3191794at2"/>
<dbReference type="PANTHER" id="PTHR36112">
    <property type="entry name" value="RIBOSOMAL RNA SMALL SUBUNIT METHYLTRANSFERASE J"/>
    <property type="match status" value="1"/>
</dbReference>
<keyword evidence="3" id="KW-1185">Reference proteome</keyword>
<dbReference type="InterPro" id="IPR029063">
    <property type="entry name" value="SAM-dependent_MTases_sf"/>
</dbReference>
<evidence type="ECO:0000313" key="3">
    <source>
        <dbReference type="Proteomes" id="UP000229757"/>
    </source>
</evidence>
<dbReference type="RefSeq" id="WP_100256707.1">
    <property type="nucleotide sequence ID" value="NZ_CP011797.1"/>
</dbReference>
<name>A0A2K8KNH3_9GAMM</name>
<accession>A0A2K8KNH3</accession>
<dbReference type="KEGG" id="rfo:REIFOR_01217"/>
<evidence type="ECO:0000256" key="1">
    <source>
        <dbReference type="HAMAP-Rule" id="MF_01523"/>
    </source>
</evidence>
<dbReference type="EMBL" id="CP011797">
    <property type="protein sequence ID" value="ATX76363.1"/>
    <property type="molecule type" value="Genomic_DNA"/>
</dbReference>
<comment type="catalytic activity">
    <reaction evidence="1">
        <text>guanosine(1516) in 16S rRNA + S-adenosyl-L-methionine = N(2)-methylguanosine(1516) in 16S rRNA + S-adenosyl-L-homocysteine + H(+)</text>
        <dbReference type="Rhea" id="RHEA:43220"/>
        <dbReference type="Rhea" id="RHEA-COMP:10412"/>
        <dbReference type="Rhea" id="RHEA-COMP:10413"/>
        <dbReference type="ChEBI" id="CHEBI:15378"/>
        <dbReference type="ChEBI" id="CHEBI:57856"/>
        <dbReference type="ChEBI" id="CHEBI:59789"/>
        <dbReference type="ChEBI" id="CHEBI:74269"/>
        <dbReference type="ChEBI" id="CHEBI:74481"/>
        <dbReference type="EC" id="2.1.1.242"/>
    </reaction>
</comment>
<dbReference type="Proteomes" id="UP000229757">
    <property type="component" value="Chromosome"/>
</dbReference>
<feature type="binding site" evidence="1">
    <location>
        <position position="176"/>
    </location>
    <ligand>
        <name>S-adenosyl-L-methionine</name>
        <dbReference type="ChEBI" id="CHEBI:59789"/>
    </ligand>
</feature>
<comment type="subcellular location">
    <subcellularLocation>
        <location evidence="1">Cytoplasm</location>
    </subcellularLocation>
</comment>
<dbReference type="GO" id="GO:0005737">
    <property type="term" value="C:cytoplasm"/>
    <property type="evidence" value="ECO:0007669"/>
    <property type="project" value="UniProtKB-SubCell"/>
</dbReference>
<feature type="binding site" evidence="1">
    <location>
        <begin position="106"/>
        <end position="107"/>
    </location>
    <ligand>
        <name>S-adenosyl-L-methionine</name>
        <dbReference type="ChEBI" id="CHEBI:59789"/>
    </ligand>
</feature>
<comment type="similarity">
    <text evidence="1">Belongs to the methyltransferase superfamily. RsmJ family.</text>
</comment>
<organism evidence="2 3">
    <name type="scientific">Reinekea forsetii</name>
    <dbReference type="NCBI Taxonomy" id="1336806"/>
    <lineage>
        <taxon>Bacteria</taxon>
        <taxon>Pseudomonadati</taxon>
        <taxon>Pseudomonadota</taxon>
        <taxon>Gammaproteobacteria</taxon>
        <taxon>Oceanospirillales</taxon>
        <taxon>Saccharospirillaceae</taxon>
        <taxon>Reinekea</taxon>
    </lineage>
</organism>